<feature type="domain" description="HTH cro/C1-type" evidence="1">
    <location>
        <begin position="8"/>
        <end position="67"/>
    </location>
</feature>
<reference evidence="2" key="1">
    <citation type="submission" date="2021-01" db="EMBL/GenBank/DDBJ databases">
        <title>Genome public.</title>
        <authorList>
            <person name="Liu C."/>
            <person name="Sun Q."/>
        </authorList>
    </citation>
    <scope>NUCLEOTIDE SEQUENCE</scope>
    <source>
        <strain evidence="2">YIM B02565</strain>
    </source>
</reference>
<dbReference type="EMBL" id="JAESWA010000023">
    <property type="protein sequence ID" value="MBL4933040.1"/>
    <property type="molecule type" value="Genomic_DNA"/>
</dbReference>
<dbReference type="AlphaFoldDB" id="A0A937FHD4"/>
<proteinExistence type="predicted"/>
<keyword evidence="3" id="KW-1185">Reference proteome</keyword>
<evidence type="ECO:0000313" key="3">
    <source>
        <dbReference type="Proteomes" id="UP000623681"/>
    </source>
</evidence>
<organism evidence="2 3">
    <name type="scientific">Clostridium paridis</name>
    <dbReference type="NCBI Taxonomy" id="2803863"/>
    <lineage>
        <taxon>Bacteria</taxon>
        <taxon>Bacillati</taxon>
        <taxon>Bacillota</taxon>
        <taxon>Clostridia</taxon>
        <taxon>Eubacteriales</taxon>
        <taxon>Clostridiaceae</taxon>
        <taxon>Clostridium</taxon>
    </lineage>
</organism>
<gene>
    <name evidence="2" type="ORF">JK634_14600</name>
</gene>
<sequence length="72" mass="8118">MEYNYKKLFHLLLEKDLKKADLVSYKVATSNVLSKMTKGEPVSLESLGKIAVYLECQIGDLVEVIKEGILND</sequence>
<dbReference type="RefSeq" id="WP_202768413.1">
    <property type="nucleotide sequence ID" value="NZ_JAESWA010000023.1"/>
</dbReference>
<comment type="caution">
    <text evidence="2">The sequence shown here is derived from an EMBL/GenBank/DDBJ whole genome shotgun (WGS) entry which is preliminary data.</text>
</comment>
<evidence type="ECO:0000313" key="2">
    <source>
        <dbReference type="EMBL" id="MBL4933040.1"/>
    </source>
</evidence>
<dbReference type="Pfam" id="PF13443">
    <property type="entry name" value="HTH_26"/>
    <property type="match status" value="1"/>
</dbReference>
<name>A0A937FHD4_9CLOT</name>
<dbReference type="InterPro" id="IPR001387">
    <property type="entry name" value="Cro/C1-type_HTH"/>
</dbReference>
<protein>
    <submittedName>
        <fullName evidence="2">Helix-turn-helix domain-containing protein</fullName>
    </submittedName>
</protein>
<accession>A0A937FHD4</accession>
<evidence type="ECO:0000259" key="1">
    <source>
        <dbReference type="Pfam" id="PF13443"/>
    </source>
</evidence>
<dbReference type="Proteomes" id="UP000623681">
    <property type="component" value="Unassembled WGS sequence"/>
</dbReference>